<dbReference type="Pfam" id="PF08447">
    <property type="entry name" value="PAS_3"/>
    <property type="match status" value="1"/>
</dbReference>
<dbReference type="OrthoDB" id="9759607at2"/>
<evidence type="ECO:0000259" key="3">
    <source>
        <dbReference type="PROSITE" id="PS50113"/>
    </source>
</evidence>
<protein>
    <recommendedName>
        <fullName evidence="7">Diguanylate cyclase</fullName>
    </recommendedName>
</protein>
<keyword evidence="1" id="KW-0472">Membrane</keyword>
<reference evidence="5 6" key="1">
    <citation type="submission" date="2019-07" db="EMBL/GenBank/DDBJ databases">
        <title>Whole genome shotgun sequence of Alkalibacillus haloalkaliphilus NBRC 103110.</title>
        <authorList>
            <person name="Hosoyama A."/>
            <person name="Uohara A."/>
            <person name="Ohji S."/>
            <person name="Ichikawa N."/>
        </authorList>
    </citation>
    <scope>NUCLEOTIDE SEQUENCE [LARGE SCALE GENOMIC DNA]</scope>
    <source>
        <strain evidence="5 6">NBRC 103110</strain>
    </source>
</reference>
<accession>A0A511W5D5</accession>
<dbReference type="PANTHER" id="PTHR44757:SF2">
    <property type="entry name" value="BIOFILM ARCHITECTURE MAINTENANCE PROTEIN MBAA"/>
    <property type="match status" value="1"/>
</dbReference>
<dbReference type="SMART" id="SM00267">
    <property type="entry name" value="GGDEF"/>
    <property type="match status" value="1"/>
</dbReference>
<dbReference type="Proteomes" id="UP000321440">
    <property type="component" value="Unassembled WGS sequence"/>
</dbReference>
<dbReference type="InterPro" id="IPR029787">
    <property type="entry name" value="Nucleotide_cyclase"/>
</dbReference>
<dbReference type="InterPro" id="IPR013655">
    <property type="entry name" value="PAS_fold_3"/>
</dbReference>
<evidence type="ECO:0000313" key="5">
    <source>
        <dbReference type="EMBL" id="GEN46309.1"/>
    </source>
</evidence>
<dbReference type="CDD" id="cd01949">
    <property type="entry name" value="GGDEF"/>
    <property type="match status" value="1"/>
</dbReference>
<dbReference type="SUPFAM" id="SSF55785">
    <property type="entry name" value="PYP-like sensor domain (PAS domain)"/>
    <property type="match status" value="2"/>
</dbReference>
<dbReference type="SMART" id="SM00091">
    <property type="entry name" value="PAS"/>
    <property type="match status" value="2"/>
</dbReference>
<dbReference type="PROSITE" id="PS50887">
    <property type="entry name" value="GGDEF"/>
    <property type="match status" value="1"/>
</dbReference>
<dbReference type="Pfam" id="PF00990">
    <property type="entry name" value="GGDEF"/>
    <property type="match status" value="1"/>
</dbReference>
<keyword evidence="1" id="KW-1133">Transmembrane helix</keyword>
<comment type="caution">
    <text evidence="5">The sequence shown here is derived from an EMBL/GenBank/DDBJ whole genome shotgun (WGS) entry which is preliminary data.</text>
</comment>
<dbReference type="EMBL" id="BJYA01000014">
    <property type="protein sequence ID" value="GEN46309.1"/>
    <property type="molecule type" value="Genomic_DNA"/>
</dbReference>
<dbReference type="InterPro" id="IPR000700">
    <property type="entry name" value="PAS-assoc_C"/>
</dbReference>
<feature type="domain" description="PAC" evidence="3">
    <location>
        <begin position="160"/>
        <end position="212"/>
    </location>
</feature>
<evidence type="ECO:0000256" key="1">
    <source>
        <dbReference type="SAM" id="Phobius"/>
    </source>
</evidence>
<organism evidence="5 6">
    <name type="scientific">Alkalibacillus haloalkaliphilus</name>
    <dbReference type="NCBI Taxonomy" id="94136"/>
    <lineage>
        <taxon>Bacteria</taxon>
        <taxon>Bacillati</taxon>
        <taxon>Bacillota</taxon>
        <taxon>Bacilli</taxon>
        <taxon>Bacillales</taxon>
        <taxon>Bacillaceae</taxon>
        <taxon>Alkalibacillus</taxon>
    </lineage>
</organism>
<evidence type="ECO:0008006" key="7">
    <source>
        <dbReference type="Google" id="ProtNLM"/>
    </source>
</evidence>
<dbReference type="SUPFAM" id="SSF55073">
    <property type="entry name" value="Nucleotide cyclase"/>
    <property type="match status" value="1"/>
</dbReference>
<dbReference type="InterPro" id="IPR000160">
    <property type="entry name" value="GGDEF_dom"/>
</dbReference>
<dbReference type="PROSITE" id="PS50113">
    <property type="entry name" value="PAC"/>
    <property type="match status" value="2"/>
</dbReference>
<keyword evidence="1" id="KW-0812">Transmembrane</keyword>
<evidence type="ECO:0000259" key="4">
    <source>
        <dbReference type="PROSITE" id="PS50887"/>
    </source>
</evidence>
<dbReference type="InterPro" id="IPR052155">
    <property type="entry name" value="Biofilm_reg_signaling"/>
</dbReference>
<dbReference type="Gene3D" id="3.30.70.270">
    <property type="match status" value="1"/>
</dbReference>
<dbReference type="InterPro" id="IPR035965">
    <property type="entry name" value="PAS-like_dom_sf"/>
</dbReference>
<dbReference type="PROSITE" id="PS50112">
    <property type="entry name" value="PAS"/>
    <property type="match status" value="1"/>
</dbReference>
<dbReference type="InterPro" id="IPR013656">
    <property type="entry name" value="PAS_4"/>
</dbReference>
<name>A0A511W5D5_9BACI</name>
<dbReference type="SMART" id="SM00086">
    <property type="entry name" value="PAC"/>
    <property type="match status" value="2"/>
</dbReference>
<sequence length="528" mass="60788">MSQRQMTQYKIGSKFLIILALLLVGQFADRIVELLFGEQQWSGSDWPVLFDLMYVLFIVAPVVFVFLKQIQRHLKELEKKEAFMENIFENMYEGVSVVDGQGNLTKKNNIINDYIDLDYNHYIPFEEWTSYVTYLDPQSEVSIEPKQLPLMRALRGEKVQDQQLYVMSKNGVKKYLSVNAKCLLDDKGHTVGAVSVARDITKRKQMEQALAETNRKYEMIAKNMSDLIVIIDKVGRLTYVSPSHETVLGYPQEMFTKEEALSFVHPDDQKIMQHLYDDILLTGETKEAEYRVKHRERGWIWIEVLGSPIEQQTSNSALVPDEILLVSREITERKQLEDQLKQMAYYDELTDLPNRKLLDMHLKKAMARASRKGEVLAVMFIDLDGFKEVNDQLGHESGDELLKVVATRFVSCLREEDFVSRYGGDEFVVILENIGEEGAKDVAERIIEQLSRPIAIKGEEVLVSPSIGVSHYPHDNEVLDVLLDQADHAMYYAKSKGKNTYQLYHEDLPEVKSITNNPISKLINQFKS</sequence>
<dbReference type="InterPro" id="IPR000014">
    <property type="entry name" value="PAS"/>
</dbReference>
<dbReference type="PANTHER" id="PTHR44757">
    <property type="entry name" value="DIGUANYLATE CYCLASE DGCP"/>
    <property type="match status" value="1"/>
</dbReference>
<evidence type="ECO:0000259" key="2">
    <source>
        <dbReference type="PROSITE" id="PS50112"/>
    </source>
</evidence>
<gene>
    <name evidence="5" type="ORF">AHA02nite_20850</name>
</gene>
<feature type="domain" description="PAS" evidence="2">
    <location>
        <begin position="213"/>
        <end position="283"/>
    </location>
</feature>
<dbReference type="NCBIfam" id="TIGR00254">
    <property type="entry name" value="GGDEF"/>
    <property type="match status" value="1"/>
</dbReference>
<dbReference type="InterPro" id="IPR001610">
    <property type="entry name" value="PAC"/>
</dbReference>
<dbReference type="FunFam" id="3.30.70.270:FF:000001">
    <property type="entry name" value="Diguanylate cyclase domain protein"/>
    <property type="match status" value="1"/>
</dbReference>
<keyword evidence="6" id="KW-1185">Reference proteome</keyword>
<dbReference type="RefSeq" id="WP_146817019.1">
    <property type="nucleotide sequence ID" value="NZ_BJYA01000014.1"/>
</dbReference>
<dbReference type="InterPro" id="IPR043128">
    <property type="entry name" value="Rev_trsase/Diguanyl_cyclase"/>
</dbReference>
<dbReference type="Pfam" id="PF08448">
    <property type="entry name" value="PAS_4"/>
    <property type="match status" value="1"/>
</dbReference>
<proteinExistence type="predicted"/>
<dbReference type="AlphaFoldDB" id="A0A511W5D5"/>
<feature type="domain" description="GGDEF" evidence="4">
    <location>
        <begin position="374"/>
        <end position="506"/>
    </location>
</feature>
<feature type="domain" description="PAC" evidence="3">
    <location>
        <begin position="286"/>
        <end position="342"/>
    </location>
</feature>
<dbReference type="NCBIfam" id="TIGR00229">
    <property type="entry name" value="sensory_box"/>
    <property type="match status" value="2"/>
</dbReference>
<feature type="transmembrane region" description="Helical" evidence="1">
    <location>
        <begin position="46"/>
        <end position="67"/>
    </location>
</feature>
<dbReference type="CDD" id="cd00130">
    <property type="entry name" value="PAS"/>
    <property type="match status" value="1"/>
</dbReference>
<evidence type="ECO:0000313" key="6">
    <source>
        <dbReference type="Proteomes" id="UP000321440"/>
    </source>
</evidence>
<dbReference type="Gene3D" id="3.30.450.20">
    <property type="entry name" value="PAS domain"/>
    <property type="match status" value="2"/>
</dbReference>